<evidence type="ECO:0000256" key="4">
    <source>
        <dbReference type="ARBA" id="ARBA00023002"/>
    </source>
</evidence>
<dbReference type="PANTHER" id="PTHR43647">
    <property type="entry name" value="DEHYDROGENASE"/>
    <property type="match status" value="1"/>
</dbReference>
<dbReference type="InterPro" id="IPR051593">
    <property type="entry name" value="Ergosterol_Biosynth_ERG27"/>
</dbReference>
<keyword evidence="9" id="KW-1185">Reference proteome</keyword>
<evidence type="ECO:0000256" key="1">
    <source>
        <dbReference type="ARBA" id="ARBA00022516"/>
    </source>
</evidence>
<name>A0A517LGJ9_9PEZI</name>
<dbReference type="GO" id="GO:0006696">
    <property type="term" value="P:ergosterol biosynthetic process"/>
    <property type="evidence" value="ECO:0007669"/>
    <property type="project" value="TreeGrafter"/>
</dbReference>
<evidence type="ECO:0000313" key="9">
    <source>
        <dbReference type="Proteomes" id="UP000316270"/>
    </source>
</evidence>
<dbReference type="GO" id="GO:0005811">
    <property type="term" value="C:lipid droplet"/>
    <property type="evidence" value="ECO:0007669"/>
    <property type="project" value="TreeGrafter"/>
</dbReference>
<dbReference type="EMBL" id="CP042196">
    <property type="protein sequence ID" value="QDS74764.1"/>
    <property type="molecule type" value="Genomic_DNA"/>
</dbReference>
<evidence type="ECO:0000256" key="3">
    <source>
        <dbReference type="ARBA" id="ARBA00022955"/>
    </source>
</evidence>
<dbReference type="InterPro" id="IPR036291">
    <property type="entry name" value="NAD(P)-bd_dom_sf"/>
</dbReference>
<organism evidence="8 9">
    <name type="scientific">Venturia effusa</name>
    <dbReference type="NCBI Taxonomy" id="50376"/>
    <lineage>
        <taxon>Eukaryota</taxon>
        <taxon>Fungi</taxon>
        <taxon>Dikarya</taxon>
        <taxon>Ascomycota</taxon>
        <taxon>Pezizomycotina</taxon>
        <taxon>Dothideomycetes</taxon>
        <taxon>Pleosporomycetidae</taxon>
        <taxon>Venturiales</taxon>
        <taxon>Venturiaceae</taxon>
        <taxon>Venturia</taxon>
    </lineage>
</organism>
<evidence type="ECO:0000313" key="8">
    <source>
        <dbReference type="EMBL" id="QDS74764.1"/>
    </source>
</evidence>
<keyword evidence="1" id="KW-0444">Lipid biosynthesis</keyword>
<keyword evidence="4" id="KW-0560">Oxidoreductase</keyword>
<sequence length="499" mass="55485">MASSVSPTDPATTTYIIVTGANSGLGFAICCRLIDEFLPTRPSTHALHLIPTTRGRSKADDTELRLRKHVAQYVRNESSGAPRVALDILEREIGKRVVITPELVDLNSILSVQRAAKRIKSRYERIDVLVCNAGIGGWLGVDFVGAAKQFFTEGLNMLTEPKFKIGAVGWVTKKQIPSLAEEGKEEDEPKIGEVFCANLFGHYLLCHYLMSVLSRSRGGESGRVIWVSTLEAYKRTFSMDDFQGLETNIAYESSKRLTDVLVLSADLPSTSPHTKSFFSTTPKPSSPGLSASWEDLTPRKASLRSSSRNRAAMDSPSQLQRSQSSQSQSEMLRPRMYLSHPGMCVTGIMPIHWLLIYLWTGVFYISRFCGSPWHTTTAYAAATSMTWLALADQETLDEMEASPDTATDKDTGVGDDKKIGTAGRARRAVKWGSAVNWLGNERVKKTEVEGWCDGDGVAIKDEEEKNEFEENARECWKKMEELRAQWEERLIKAGHDELS</sequence>
<feature type="region of interest" description="Disordered" evidence="7">
    <location>
        <begin position="270"/>
        <end position="331"/>
    </location>
</feature>
<dbReference type="SUPFAM" id="SSF51735">
    <property type="entry name" value="NAD(P)-binding Rossmann-fold domains"/>
    <property type="match status" value="1"/>
</dbReference>
<gene>
    <name evidence="8" type="ORF">FKW77_001469</name>
</gene>
<comment type="similarity">
    <text evidence="6">Belongs to the short-chain dehydrogenases/reductases (SDR) family. ERG27 subfamily.</text>
</comment>
<keyword evidence="5" id="KW-0443">Lipid metabolism</keyword>
<evidence type="ECO:0000256" key="2">
    <source>
        <dbReference type="ARBA" id="ARBA00022857"/>
    </source>
</evidence>
<dbReference type="Gene3D" id="3.40.50.720">
    <property type="entry name" value="NAD(P)-binding Rossmann-like Domain"/>
    <property type="match status" value="1"/>
</dbReference>
<keyword evidence="2" id="KW-0521">NADP</keyword>
<keyword evidence="3" id="KW-0752">Steroid biosynthesis</keyword>
<evidence type="ECO:0008006" key="10">
    <source>
        <dbReference type="Google" id="ProtNLM"/>
    </source>
</evidence>
<evidence type="ECO:0000256" key="5">
    <source>
        <dbReference type="ARBA" id="ARBA00023098"/>
    </source>
</evidence>
<evidence type="ECO:0000256" key="6">
    <source>
        <dbReference type="ARBA" id="ARBA00023593"/>
    </source>
</evidence>
<dbReference type="GO" id="GO:0005741">
    <property type="term" value="C:mitochondrial outer membrane"/>
    <property type="evidence" value="ECO:0007669"/>
    <property type="project" value="TreeGrafter"/>
</dbReference>
<accession>A0A517LGJ9</accession>
<evidence type="ECO:0000256" key="7">
    <source>
        <dbReference type="SAM" id="MobiDB-lite"/>
    </source>
</evidence>
<proteinExistence type="inferred from homology"/>
<dbReference type="AlphaFoldDB" id="A0A517LGJ9"/>
<feature type="compositionally biased region" description="Low complexity" evidence="7">
    <location>
        <begin position="274"/>
        <end position="287"/>
    </location>
</feature>
<dbReference type="GO" id="GO:0000253">
    <property type="term" value="F:3-beta-hydroxysteroid 3-dehydrogenase (NADP+) activity"/>
    <property type="evidence" value="ECO:0007669"/>
    <property type="project" value="TreeGrafter"/>
</dbReference>
<reference evidence="8 9" key="1">
    <citation type="submission" date="2019-07" db="EMBL/GenBank/DDBJ databases">
        <title>Finished genome of Venturia effusa.</title>
        <authorList>
            <person name="Young C.A."/>
            <person name="Cox M.P."/>
            <person name="Ganley A.R.D."/>
            <person name="David W.J."/>
        </authorList>
    </citation>
    <scope>NUCLEOTIDE SEQUENCE [LARGE SCALE GENOMIC DNA]</scope>
    <source>
        <strain evidence="9">albino</strain>
    </source>
</reference>
<dbReference type="GO" id="GO:0005789">
    <property type="term" value="C:endoplasmic reticulum membrane"/>
    <property type="evidence" value="ECO:0007669"/>
    <property type="project" value="TreeGrafter"/>
</dbReference>
<dbReference type="STRING" id="50376.A0A517LGJ9"/>
<dbReference type="Proteomes" id="UP000316270">
    <property type="component" value="Chromosome 12"/>
</dbReference>
<feature type="compositionally biased region" description="Low complexity" evidence="7">
    <location>
        <begin position="299"/>
        <end position="329"/>
    </location>
</feature>
<dbReference type="OrthoDB" id="9989144at2759"/>
<protein>
    <recommendedName>
        <fullName evidence="10">3-keto-steroid reductase</fullName>
    </recommendedName>
</protein>
<dbReference type="PANTHER" id="PTHR43647:SF1">
    <property type="entry name" value="3-KETO-STEROID REDUCTASE ERG27"/>
    <property type="match status" value="1"/>
</dbReference>